<keyword evidence="1" id="KW-0472">Membrane</keyword>
<feature type="domain" description="Tim44-like" evidence="2">
    <location>
        <begin position="327"/>
        <end position="511"/>
    </location>
</feature>
<dbReference type="SUPFAM" id="SSF54427">
    <property type="entry name" value="NTF2-like"/>
    <property type="match status" value="1"/>
</dbReference>
<evidence type="ECO:0000256" key="1">
    <source>
        <dbReference type="SAM" id="Phobius"/>
    </source>
</evidence>
<keyword evidence="1" id="KW-1133">Transmembrane helix</keyword>
<dbReference type="SMART" id="SM00978">
    <property type="entry name" value="Tim44"/>
    <property type="match status" value="1"/>
</dbReference>
<organism evidence="3">
    <name type="scientific">uncultured Aureispira sp</name>
    <dbReference type="NCBI Taxonomy" id="1331704"/>
    <lineage>
        <taxon>Bacteria</taxon>
        <taxon>Pseudomonadati</taxon>
        <taxon>Bacteroidota</taxon>
        <taxon>Saprospiria</taxon>
        <taxon>Saprospirales</taxon>
        <taxon>Saprospiraceae</taxon>
        <taxon>Aureispira</taxon>
        <taxon>environmental samples</taxon>
    </lineage>
</organism>
<dbReference type="EMBL" id="CACVAQ010000344">
    <property type="protein sequence ID" value="CAA6824337.1"/>
    <property type="molecule type" value="Genomic_DNA"/>
</dbReference>
<feature type="non-terminal residue" evidence="3">
    <location>
        <position position="511"/>
    </location>
</feature>
<name>A0A6S6U236_9BACT</name>
<dbReference type="Pfam" id="PF04280">
    <property type="entry name" value="Tim44"/>
    <property type="match status" value="1"/>
</dbReference>
<evidence type="ECO:0000313" key="3">
    <source>
        <dbReference type="EMBL" id="CAA6824337.1"/>
    </source>
</evidence>
<dbReference type="Gene3D" id="3.10.450.240">
    <property type="match status" value="1"/>
</dbReference>
<reference evidence="3" key="1">
    <citation type="submission" date="2020-01" db="EMBL/GenBank/DDBJ databases">
        <authorList>
            <person name="Meier V. D."/>
            <person name="Meier V D."/>
        </authorList>
    </citation>
    <scope>NUCLEOTIDE SEQUENCE</scope>
    <source>
        <strain evidence="3">HLG_WM_MAG_10</strain>
    </source>
</reference>
<accession>A0A6S6U236</accession>
<dbReference type="InterPro" id="IPR007379">
    <property type="entry name" value="Tim44-like_dom"/>
</dbReference>
<evidence type="ECO:0000259" key="2">
    <source>
        <dbReference type="SMART" id="SM00978"/>
    </source>
</evidence>
<gene>
    <name evidence="3" type="ORF">HELGO_WM19484</name>
</gene>
<protein>
    <recommendedName>
        <fullName evidence="2">Tim44-like domain-containing protein</fullName>
    </recommendedName>
</protein>
<sequence length="511" mass="57796">MRLPKLVSSKYFIFLVLLTVVSVALFFPEVANARPGGGHSYSGGSSSGGSGGGNGGAAVLFELFFRIFLFLPPFVQIILILSIIVSVIWYHLRHQGGDDPVHNHVQSSGMDAYHFQQNQLANQAKQQKIDALILRDPAFSEILFLDFSHSLYHKFYTTINTPTIRSILPFLSDNIKLFMRSDMAKTSPRTEVVVANMQISDIVIMDEQIKIIVDFQSNYSTLQNDKNYRHILKERWVLVRNIKTMSTSPEGLRDLACPNCGAPNDFNDAGVCGSCNTLIEAGEMNWMLDKIILQEHQHYRADTLGTYAPEVGTNAPTIIDPYLKEKGAQFIALHQLEDPAAYWGTFMEKVVETTYQTMYKAWSDRDDWKSVRHLLSDRLYEANAFWIHLYQEKGYFNRLENITLEHIEPARITMDNNYESITVRVFASAIDYTEDNNGRLIGGNKQKPRSFTEYWTFIRKIGVEKPESAFDTTQCPNCGAPADQMSDTSVCGYCGTKTNLGDFSWVLSNIA</sequence>
<keyword evidence="1" id="KW-0812">Transmembrane</keyword>
<feature type="transmembrane region" description="Helical" evidence="1">
    <location>
        <begin position="63"/>
        <end position="90"/>
    </location>
</feature>
<proteinExistence type="predicted"/>
<dbReference type="AlphaFoldDB" id="A0A6S6U236"/>
<dbReference type="InterPro" id="IPR032710">
    <property type="entry name" value="NTF2-like_dom_sf"/>
</dbReference>